<evidence type="ECO:0000313" key="2">
    <source>
        <dbReference type="Proteomes" id="UP000594638"/>
    </source>
</evidence>
<feature type="non-terminal residue" evidence="1">
    <location>
        <position position="109"/>
    </location>
</feature>
<name>A0A8S0REJ7_OLEEU</name>
<organism evidence="1 2">
    <name type="scientific">Olea europaea subsp. europaea</name>
    <dbReference type="NCBI Taxonomy" id="158383"/>
    <lineage>
        <taxon>Eukaryota</taxon>
        <taxon>Viridiplantae</taxon>
        <taxon>Streptophyta</taxon>
        <taxon>Embryophyta</taxon>
        <taxon>Tracheophyta</taxon>
        <taxon>Spermatophyta</taxon>
        <taxon>Magnoliopsida</taxon>
        <taxon>eudicotyledons</taxon>
        <taxon>Gunneridae</taxon>
        <taxon>Pentapetalae</taxon>
        <taxon>asterids</taxon>
        <taxon>lamiids</taxon>
        <taxon>Lamiales</taxon>
        <taxon>Oleaceae</taxon>
        <taxon>Oleeae</taxon>
        <taxon>Olea</taxon>
    </lineage>
</organism>
<dbReference type="OrthoDB" id="8192078at2759"/>
<dbReference type="Proteomes" id="UP000594638">
    <property type="component" value="Unassembled WGS sequence"/>
</dbReference>
<keyword evidence="2" id="KW-1185">Reference proteome</keyword>
<dbReference type="EMBL" id="CACTIH010002541">
    <property type="protein sequence ID" value="CAA2976754.1"/>
    <property type="molecule type" value="Genomic_DNA"/>
</dbReference>
<protein>
    <submittedName>
        <fullName evidence="1">Uncharacterized protein</fullName>
    </submittedName>
</protein>
<evidence type="ECO:0000313" key="1">
    <source>
        <dbReference type="EMBL" id="CAA2976754.1"/>
    </source>
</evidence>
<dbReference type="AlphaFoldDB" id="A0A8S0REJ7"/>
<reference evidence="1 2" key="1">
    <citation type="submission" date="2019-12" db="EMBL/GenBank/DDBJ databases">
        <authorList>
            <person name="Alioto T."/>
            <person name="Alioto T."/>
            <person name="Gomez Garrido J."/>
        </authorList>
    </citation>
    <scope>NUCLEOTIDE SEQUENCE [LARGE SCALE GENOMIC DNA]</scope>
</reference>
<comment type="caution">
    <text evidence="1">The sequence shown here is derived from an EMBL/GenBank/DDBJ whole genome shotgun (WGS) entry which is preliminary data.</text>
</comment>
<sequence length="109" mass="12304">MHLDSAEDENNVCNSPEDFQCLVSNQAQIFSAKLYSNPKLPRSHVQNIIDDVSTVITSTIGCKRNDPESRQHKIHCLWLALMSRKAITGNPFGWVISFARDSTFLNVLK</sequence>
<proteinExistence type="predicted"/>
<dbReference type="Gramene" id="OE9A011794T1">
    <property type="protein sequence ID" value="OE9A011794C1"/>
    <property type="gene ID" value="OE9A011794"/>
</dbReference>
<gene>
    <name evidence="1" type="ORF">OLEA9_A011794</name>
</gene>
<accession>A0A8S0REJ7</accession>